<evidence type="ECO:0000313" key="2">
    <source>
        <dbReference type="EMBL" id="KAL0149055.1"/>
    </source>
</evidence>
<reference evidence="2 3" key="1">
    <citation type="submission" date="2024-05" db="EMBL/GenBank/DDBJ databases">
        <title>Genome sequencing and assembly of Indian major carp, Cirrhinus mrigala (Hamilton, 1822).</title>
        <authorList>
            <person name="Mohindra V."/>
            <person name="Chowdhury L.M."/>
            <person name="Lal K."/>
            <person name="Jena J.K."/>
        </authorList>
    </citation>
    <scope>NUCLEOTIDE SEQUENCE [LARGE SCALE GENOMIC DNA]</scope>
    <source>
        <strain evidence="2">CM1030</strain>
        <tissue evidence="2">Blood</tissue>
    </source>
</reference>
<feature type="domain" description="Integrase catalytic" evidence="1">
    <location>
        <begin position="441"/>
        <end position="544"/>
    </location>
</feature>
<dbReference type="InterPro" id="IPR036397">
    <property type="entry name" value="RNaseH_sf"/>
</dbReference>
<evidence type="ECO:0000313" key="3">
    <source>
        <dbReference type="Proteomes" id="UP001529510"/>
    </source>
</evidence>
<name>A0ABD0MJB7_CIRMR</name>
<sequence length="819" mass="91043">TPIEEQADEVMSRLMGRAREVVRVGLRSNPSIDLCKGPSSIFDLLKQHFNDTAYSSMPLADFYGTLPHAGKDPFDYWLRLNRAMDMAEDCLKRENKKTDHLSRELTVMFIIHCADPELSLIFKCRPVEQWTAADVHAHLEEYGREKRCREDCSSIAKPLFNLTTGRKAPRGKWKRRTCQRELCASDWTKECSQAFHKLKQASLYQVLLAHPNFNEPFLLSVDASSNGLGAVLSQIPAGGKMARPVAFASNVLHHLTRVPYSELLAEAADVHTDHVQDVFRWSTHPFDSIPDTEGVAVACHTAKASLLGTMSTQEVEAVLHSCRHSDTNIGPHALLLPHLPQAIKPSDVNVMSHDDLMKRQQKDSVLSRVICFVERVRRPNRREQTNEPATVLKLLKHWGKLLMKNAKVLLAWSGEGCEGLCEVLSSMRDQQDGRAPLENIITTEPLKLICIDIWSPEDSANRSLDVLVVTDHFTRMASAFSCLNQSAKAVAHQLWHNYFCVYGFPSRIHSDRGANFESPLIAELLQVAGVKIKNISLSSDRTLGNMIFDDLGGFRGCLDMKEAMHVAQVSALKQLKRHADLYSRKGARGKQKLADLWEDTTHAVVGLNKDSHTYRIQHSRTGVVKTVHCNLIMPVNFLPLTDDGLEGDATENYLSDSESVDSVVADVSEDAANYRTQEWVSQLPSDGMNDPDTDDVEEPTDVLESIQDVDTAQSNELEHDVINISETTQLGPEGLDDVAGMDKSVPESTTEQVEISLPAPSSAAMPNGSHLAEANSVSNISVCNFPAESSLSRVTSRAGRLFKPVTRFTEIMNQQKVLG</sequence>
<dbReference type="InterPro" id="IPR043128">
    <property type="entry name" value="Rev_trsase/Diguanyl_cyclase"/>
</dbReference>
<dbReference type="SUPFAM" id="SSF56672">
    <property type="entry name" value="DNA/RNA polymerases"/>
    <property type="match status" value="1"/>
</dbReference>
<dbReference type="EMBL" id="JAMKFB020000556">
    <property type="protein sequence ID" value="KAL0149055.1"/>
    <property type="molecule type" value="Genomic_DNA"/>
</dbReference>
<dbReference type="PROSITE" id="PS50994">
    <property type="entry name" value="INTEGRASE"/>
    <property type="match status" value="1"/>
</dbReference>
<dbReference type="Pfam" id="PF17919">
    <property type="entry name" value="RT_RNaseH_2"/>
    <property type="match status" value="1"/>
</dbReference>
<comment type="caution">
    <text evidence="2">The sequence shown here is derived from an EMBL/GenBank/DDBJ whole genome shotgun (WGS) entry which is preliminary data.</text>
</comment>
<dbReference type="PANTHER" id="PTHR37984">
    <property type="entry name" value="PROTEIN CBG26694"/>
    <property type="match status" value="1"/>
</dbReference>
<accession>A0ABD0MJB7</accession>
<feature type="non-terminal residue" evidence="2">
    <location>
        <position position="1"/>
    </location>
</feature>
<dbReference type="Gene3D" id="3.30.420.10">
    <property type="entry name" value="Ribonuclease H-like superfamily/Ribonuclease H"/>
    <property type="match status" value="1"/>
</dbReference>
<dbReference type="InterPro" id="IPR001584">
    <property type="entry name" value="Integrase_cat-core"/>
</dbReference>
<dbReference type="SUPFAM" id="SSF53098">
    <property type="entry name" value="Ribonuclease H-like"/>
    <property type="match status" value="1"/>
</dbReference>
<gene>
    <name evidence="2" type="ORF">M9458_055670</name>
</gene>
<dbReference type="InterPro" id="IPR041577">
    <property type="entry name" value="RT_RNaseH_2"/>
</dbReference>
<evidence type="ECO:0000259" key="1">
    <source>
        <dbReference type="PROSITE" id="PS50994"/>
    </source>
</evidence>
<proteinExistence type="predicted"/>
<dbReference type="InterPro" id="IPR012337">
    <property type="entry name" value="RNaseH-like_sf"/>
</dbReference>
<dbReference type="PANTHER" id="PTHR37984:SF15">
    <property type="entry name" value="INTEGRASE CATALYTIC DOMAIN-CONTAINING PROTEIN"/>
    <property type="match status" value="1"/>
</dbReference>
<organism evidence="2 3">
    <name type="scientific">Cirrhinus mrigala</name>
    <name type="common">Mrigala</name>
    <dbReference type="NCBI Taxonomy" id="683832"/>
    <lineage>
        <taxon>Eukaryota</taxon>
        <taxon>Metazoa</taxon>
        <taxon>Chordata</taxon>
        <taxon>Craniata</taxon>
        <taxon>Vertebrata</taxon>
        <taxon>Euteleostomi</taxon>
        <taxon>Actinopterygii</taxon>
        <taxon>Neopterygii</taxon>
        <taxon>Teleostei</taxon>
        <taxon>Ostariophysi</taxon>
        <taxon>Cypriniformes</taxon>
        <taxon>Cyprinidae</taxon>
        <taxon>Labeoninae</taxon>
        <taxon>Labeonini</taxon>
        <taxon>Cirrhinus</taxon>
    </lineage>
</organism>
<dbReference type="InterPro" id="IPR050951">
    <property type="entry name" value="Retrovirus_Pol_polyprotein"/>
</dbReference>
<protein>
    <recommendedName>
        <fullName evidence="1">Integrase catalytic domain-containing protein</fullName>
    </recommendedName>
</protein>
<dbReference type="Gene3D" id="3.30.70.270">
    <property type="match status" value="1"/>
</dbReference>
<dbReference type="GO" id="GO:0006259">
    <property type="term" value="P:DNA metabolic process"/>
    <property type="evidence" value="ECO:0007669"/>
    <property type="project" value="UniProtKB-ARBA"/>
</dbReference>
<dbReference type="InterPro" id="IPR043502">
    <property type="entry name" value="DNA/RNA_pol_sf"/>
</dbReference>
<dbReference type="Proteomes" id="UP001529510">
    <property type="component" value="Unassembled WGS sequence"/>
</dbReference>
<dbReference type="Pfam" id="PF00665">
    <property type="entry name" value="rve"/>
    <property type="match status" value="1"/>
</dbReference>
<keyword evidence="3" id="KW-1185">Reference proteome</keyword>
<dbReference type="AlphaFoldDB" id="A0ABD0MJB7"/>